<dbReference type="OMA" id="CDPMVAL"/>
<sequence>MECAAYCVSRVQSVTVVCKEDLPLQNAFGTKVAQRIMKLFEENGVKFITKAQVERFQGRICDVYSVILKDGSSVPCSVVILGTGTILNTKFLQRSGLPINEDGSIDCDWNLKTEIEDIYVGGDIANAPIFPANRKAHIGHYQIAQYHGKMAAWNMIGEKDEESLKIKTVPFFWSMLFGKSFKYSGFGISENVRIHGIFYFDENEKVIGISSCGKDPVVAQFAEFQRQERALYKLDLEDDPLAWTKDILCPTKKVENVFDNLCPFLTDAYNEVENEYFKLQNTC</sequence>
<dbReference type="SUPFAM" id="SSF55424">
    <property type="entry name" value="FAD/NAD-linked reductases, dimerisation (C-terminal) domain"/>
    <property type="match status" value="1"/>
</dbReference>
<organism evidence="7 8">
    <name type="scientific">Megaselia scalaris</name>
    <name type="common">Humpbacked fly</name>
    <name type="synonym">Phora scalaris</name>
    <dbReference type="NCBI Taxonomy" id="36166"/>
    <lineage>
        <taxon>Eukaryota</taxon>
        <taxon>Metazoa</taxon>
        <taxon>Ecdysozoa</taxon>
        <taxon>Arthropoda</taxon>
        <taxon>Hexapoda</taxon>
        <taxon>Insecta</taxon>
        <taxon>Pterygota</taxon>
        <taxon>Neoptera</taxon>
        <taxon>Endopterygota</taxon>
        <taxon>Diptera</taxon>
        <taxon>Brachycera</taxon>
        <taxon>Muscomorpha</taxon>
        <taxon>Platypezoidea</taxon>
        <taxon>Phoridae</taxon>
        <taxon>Megaseliini</taxon>
        <taxon>Megaselia</taxon>
    </lineage>
</organism>
<feature type="domain" description="FAD/NAD(P)-binding" evidence="6">
    <location>
        <begin position="1"/>
        <end position="148"/>
    </location>
</feature>
<evidence type="ECO:0000256" key="2">
    <source>
        <dbReference type="ARBA" id="ARBA00006442"/>
    </source>
</evidence>
<proteinExistence type="inferred from homology"/>
<evidence type="ECO:0000313" key="7">
    <source>
        <dbReference type="EnsemblMetazoa" id="MESCA001492-PA"/>
    </source>
</evidence>
<dbReference type="GO" id="GO:0005737">
    <property type="term" value="C:cytoplasm"/>
    <property type="evidence" value="ECO:0007669"/>
    <property type="project" value="TreeGrafter"/>
</dbReference>
<keyword evidence="5" id="KW-0560">Oxidoreductase</keyword>
<protein>
    <recommendedName>
        <fullName evidence="6">FAD/NAD(P)-binding domain-containing protein</fullName>
    </recommendedName>
</protein>
<keyword evidence="3" id="KW-0285">Flavoprotein</keyword>
<keyword evidence="8" id="KW-1185">Reference proteome</keyword>
<evidence type="ECO:0000256" key="3">
    <source>
        <dbReference type="ARBA" id="ARBA00022630"/>
    </source>
</evidence>
<dbReference type="Pfam" id="PF07992">
    <property type="entry name" value="Pyr_redox_2"/>
    <property type="match status" value="1"/>
</dbReference>
<name>T1GDU2_MEGSC</name>
<reference evidence="7" key="2">
    <citation type="submission" date="2015-06" db="UniProtKB">
        <authorList>
            <consortium name="EnsemblMetazoa"/>
        </authorList>
    </citation>
    <scope>IDENTIFICATION</scope>
</reference>
<dbReference type="GO" id="GO:0016651">
    <property type="term" value="F:oxidoreductase activity, acting on NAD(P)H"/>
    <property type="evidence" value="ECO:0007669"/>
    <property type="project" value="TreeGrafter"/>
</dbReference>
<keyword evidence="4" id="KW-0274">FAD</keyword>
<dbReference type="InterPro" id="IPR023753">
    <property type="entry name" value="FAD/NAD-binding_dom"/>
</dbReference>
<dbReference type="PANTHER" id="PTHR43557">
    <property type="entry name" value="APOPTOSIS-INDUCING FACTOR 1"/>
    <property type="match status" value="1"/>
</dbReference>
<dbReference type="SUPFAM" id="SSF51905">
    <property type="entry name" value="FAD/NAD(P)-binding domain"/>
    <property type="match status" value="1"/>
</dbReference>
<dbReference type="Proteomes" id="UP000015102">
    <property type="component" value="Unassembled WGS sequence"/>
</dbReference>
<dbReference type="STRING" id="36166.T1GDU2"/>
<comment type="cofactor">
    <cofactor evidence="1">
        <name>FAD</name>
        <dbReference type="ChEBI" id="CHEBI:57692"/>
    </cofactor>
</comment>
<dbReference type="HOGENOM" id="CLU_1115467_0_0_1"/>
<comment type="similarity">
    <text evidence="2">Belongs to the FAD-dependent oxidoreductase family.</text>
</comment>
<dbReference type="InterPro" id="IPR050446">
    <property type="entry name" value="FAD-oxidoreductase/Apoptosis"/>
</dbReference>
<dbReference type="PANTHER" id="PTHR43557:SF2">
    <property type="entry name" value="RIESKE DOMAIN-CONTAINING PROTEIN-RELATED"/>
    <property type="match status" value="1"/>
</dbReference>
<dbReference type="Gene3D" id="3.50.50.60">
    <property type="entry name" value="FAD/NAD(P)-binding domain"/>
    <property type="match status" value="2"/>
</dbReference>
<evidence type="ECO:0000256" key="1">
    <source>
        <dbReference type="ARBA" id="ARBA00001974"/>
    </source>
</evidence>
<evidence type="ECO:0000256" key="5">
    <source>
        <dbReference type="ARBA" id="ARBA00023002"/>
    </source>
</evidence>
<dbReference type="InterPro" id="IPR016156">
    <property type="entry name" value="FAD/NAD-linked_Rdtase_dimer_sf"/>
</dbReference>
<dbReference type="EMBL" id="CAQQ02022219">
    <property type="status" value="NOT_ANNOTATED_CDS"/>
    <property type="molecule type" value="Genomic_DNA"/>
</dbReference>
<dbReference type="EnsemblMetazoa" id="MESCA001492-RA">
    <property type="protein sequence ID" value="MESCA001492-PA"/>
    <property type="gene ID" value="MESCA001492"/>
</dbReference>
<dbReference type="AlphaFoldDB" id="T1GDU2"/>
<evidence type="ECO:0000256" key="4">
    <source>
        <dbReference type="ARBA" id="ARBA00022827"/>
    </source>
</evidence>
<evidence type="ECO:0000313" key="8">
    <source>
        <dbReference type="Proteomes" id="UP000015102"/>
    </source>
</evidence>
<dbReference type="InterPro" id="IPR036188">
    <property type="entry name" value="FAD/NAD-bd_sf"/>
</dbReference>
<accession>T1GDU2</accession>
<evidence type="ECO:0000259" key="6">
    <source>
        <dbReference type="Pfam" id="PF07992"/>
    </source>
</evidence>
<reference evidence="8" key="1">
    <citation type="submission" date="2013-02" db="EMBL/GenBank/DDBJ databases">
        <authorList>
            <person name="Hughes D."/>
        </authorList>
    </citation>
    <scope>NUCLEOTIDE SEQUENCE</scope>
    <source>
        <strain>Durham</strain>
        <strain evidence="8">NC isolate 2 -- Noor lab</strain>
    </source>
</reference>